<dbReference type="EMBL" id="MGFD01000021">
    <property type="protein sequence ID" value="OGL98694.1"/>
    <property type="molecule type" value="Genomic_DNA"/>
</dbReference>
<reference evidence="18 19" key="1">
    <citation type="journal article" date="2016" name="Nat. Commun.">
        <title>Thousands of microbial genomes shed light on interconnected biogeochemical processes in an aquifer system.</title>
        <authorList>
            <person name="Anantharaman K."/>
            <person name="Brown C.T."/>
            <person name="Hug L.A."/>
            <person name="Sharon I."/>
            <person name="Castelle C.J."/>
            <person name="Probst A.J."/>
            <person name="Thomas B.C."/>
            <person name="Singh A."/>
            <person name="Wilkins M.J."/>
            <person name="Karaoz U."/>
            <person name="Brodie E.L."/>
            <person name="Williams K.H."/>
            <person name="Hubbard S.S."/>
            <person name="Banfield J.F."/>
        </authorList>
    </citation>
    <scope>NUCLEOTIDE SEQUENCE [LARGE SCALE GENOMIC DNA]</scope>
</reference>
<dbReference type="GO" id="GO:0008360">
    <property type="term" value="P:regulation of cell shape"/>
    <property type="evidence" value="ECO:0007669"/>
    <property type="project" value="UniProtKB-KW"/>
</dbReference>
<evidence type="ECO:0000313" key="18">
    <source>
        <dbReference type="EMBL" id="OGL98694.1"/>
    </source>
</evidence>
<dbReference type="UniPathway" id="UPA00219"/>
<feature type="domain" description="Mur ligase N-terminal catalytic" evidence="15">
    <location>
        <begin position="27"/>
        <end position="126"/>
    </location>
</feature>
<sequence>MMGFFIPLFTFVRFCYPVITMLLEKNHFHFVGIGGIGMSALAKFLLYKEKRVTGSDVHDSEMVQDLNKKGIQVNIGHDTSHVLDGVDVLIYSSAVPSTNPERTTARERGIPEVSYAQFLGEVSKTFSTIVITGTHGKSTTTALVGLMLEAAGYDPTVLVGSFVPNFPDKNLRLGKGRFFVVEGCEYQANMLNLHPEMIVLTNIEEDHLDYYRDINHIRDTFQIFADKLIGKGMMIMNADDAESMKLKVERPITYGIENPLLIEEGAGGGVTHNSYVALDRITSKGEQSFNVHRDELLGRLKLIIPGSYNVLNALAATSAAMELGVPFETCARVLETFPGIWRRFERVGTWREADVISDYGHHPTAVEKTVSAAREFFPGRRIVLCFQPHQHSRTKALFDGFVHALQLADETVVAEIYDVAGRNEEHEMSSRLIVEKIKKENPGAHVMFSHNFDAVRSALEQVVRSNDVLIVMGAGDIDCIAREIC</sequence>
<dbReference type="Pfam" id="PF08245">
    <property type="entry name" value="Mur_ligase_M"/>
    <property type="match status" value="1"/>
</dbReference>
<evidence type="ECO:0000256" key="9">
    <source>
        <dbReference type="ARBA" id="ARBA00022960"/>
    </source>
</evidence>
<comment type="subcellular location">
    <subcellularLocation>
        <location evidence="1 14">Cytoplasm</location>
    </subcellularLocation>
</comment>
<dbReference type="InterPro" id="IPR013221">
    <property type="entry name" value="Mur_ligase_cen"/>
</dbReference>
<evidence type="ECO:0000256" key="13">
    <source>
        <dbReference type="ARBA" id="ARBA00047833"/>
    </source>
</evidence>
<dbReference type="InterPro" id="IPR004101">
    <property type="entry name" value="Mur_ligase_C"/>
</dbReference>
<dbReference type="GO" id="GO:0071555">
    <property type="term" value="P:cell wall organization"/>
    <property type="evidence" value="ECO:0007669"/>
    <property type="project" value="UniProtKB-KW"/>
</dbReference>
<dbReference type="STRING" id="1802421.A2318_00500"/>
<dbReference type="InterPro" id="IPR000713">
    <property type="entry name" value="Mur_ligase_N"/>
</dbReference>
<comment type="caution">
    <text evidence="18">The sequence shown here is derived from an EMBL/GenBank/DDBJ whole genome shotgun (WGS) entry which is preliminary data.</text>
</comment>
<dbReference type="AlphaFoldDB" id="A0A1F7W9D3"/>
<dbReference type="InterPro" id="IPR036615">
    <property type="entry name" value="Mur_ligase_C_dom_sf"/>
</dbReference>
<keyword evidence="9 14" id="KW-0133">Cell shape</keyword>
<dbReference type="SUPFAM" id="SSF51984">
    <property type="entry name" value="MurCD N-terminal domain"/>
    <property type="match status" value="1"/>
</dbReference>
<evidence type="ECO:0000256" key="1">
    <source>
        <dbReference type="ARBA" id="ARBA00004496"/>
    </source>
</evidence>
<evidence type="ECO:0000259" key="17">
    <source>
        <dbReference type="Pfam" id="PF08245"/>
    </source>
</evidence>
<evidence type="ECO:0000256" key="5">
    <source>
        <dbReference type="ARBA" id="ARBA00022598"/>
    </source>
</evidence>
<keyword evidence="7 14" id="KW-0547">Nucleotide-binding</keyword>
<evidence type="ECO:0000256" key="4">
    <source>
        <dbReference type="ARBA" id="ARBA00022490"/>
    </source>
</evidence>
<dbReference type="HAMAP" id="MF_00046">
    <property type="entry name" value="MurC"/>
    <property type="match status" value="1"/>
</dbReference>
<evidence type="ECO:0000256" key="3">
    <source>
        <dbReference type="ARBA" id="ARBA00012211"/>
    </source>
</evidence>
<keyword evidence="4 14" id="KW-0963">Cytoplasm</keyword>
<feature type="binding site" evidence="14">
    <location>
        <begin position="133"/>
        <end position="139"/>
    </location>
    <ligand>
        <name>ATP</name>
        <dbReference type="ChEBI" id="CHEBI:30616"/>
    </ligand>
</feature>
<dbReference type="InterPro" id="IPR005758">
    <property type="entry name" value="UDP-N-AcMur_Ala_ligase_MurC"/>
</dbReference>
<name>A0A1F7W9D3_9BACT</name>
<keyword evidence="8 14" id="KW-0067">ATP-binding</keyword>
<evidence type="ECO:0000256" key="14">
    <source>
        <dbReference type="HAMAP-Rule" id="MF_00046"/>
    </source>
</evidence>
<gene>
    <name evidence="14" type="primary">murC</name>
    <name evidence="18" type="ORF">A2318_00500</name>
</gene>
<evidence type="ECO:0000259" key="15">
    <source>
        <dbReference type="Pfam" id="PF01225"/>
    </source>
</evidence>
<dbReference type="Proteomes" id="UP000177331">
    <property type="component" value="Unassembled WGS sequence"/>
</dbReference>
<keyword evidence="6 14" id="KW-0132">Cell division</keyword>
<dbReference type="InterPro" id="IPR050061">
    <property type="entry name" value="MurCDEF_pg_biosynth"/>
</dbReference>
<dbReference type="GO" id="GO:0051301">
    <property type="term" value="P:cell division"/>
    <property type="evidence" value="ECO:0007669"/>
    <property type="project" value="UniProtKB-KW"/>
</dbReference>
<protein>
    <recommendedName>
        <fullName evidence="3 14">UDP-N-acetylmuramate--L-alanine ligase</fullName>
        <ecNumber evidence="3 14">6.3.2.8</ecNumber>
    </recommendedName>
    <alternativeName>
        <fullName evidence="14">UDP-N-acetylmuramoyl-L-alanine synthetase</fullName>
    </alternativeName>
</protein>
<dbReference type="Gene3D" id="3.40.50.720">
    <property type="entry name" value="NAD(P)-binding Rossmann-like Domain"/>
    <property type="match status" value="1"/>
</dbReference>
<evidence type="ECO:0000256" key="6">
    <source>
        <dbReference type="ARBA" id="ARBA00022618"/>
    </source>
</evidence>
<evidence type="ECO:0000256" key="12">
    <source>
        <dbReference type="ARBA" id="ARBA00023316"/>
    </source>
</evidence>
<evidence type="ECO:0000256" key="8">
    <source>
        <dbReference type="ARBA" id="ARBA00022840"/>
    </source>
</evidence>
<dbReference type="NCBIfam" id="TIGR01082">
    <property type="entry name" value="murC"/>
    <property type="match status" value="1"/>
</dbReference>
<dbReference type="Gene3D" id="3.90.190.20">
    <property type="entry name" value="Mur ligase, C-terminal domain"/>
    <property type="match status" value="1"/>
</dbReference>
<comment type="function">
    <text evidence="14">Cell wall formation.</text>
</comment>
<organism evidence="18 19">
    <name type="scientific">Candidatus Uhrbacteria bacterium RIFOXYB2_FULL_45_11</name>
    <dbReference type="NCBI Taxonomy" id="1802421"/>
    <lineage>
        <taxon>Bacteria</taxon>
        <taxon>Candidatus Uhriibacteriota</taxon>
    </lineage>
</organism>
<dbReference type="Pfam" id="PF01225">
    <property type="entry name" value="Mur_ligase"/>
    <property type="match status" value="1"/>
</dbReference>
<evidence type="ECO:0000256" key="2">
    <source>
        <dbReference type="ARBA" id="ARBA00004752"/>
    </source>
</evidence>
<evidence type="ECO:0000256" key="7">
    <source>
        <dbReference type="ARBA" id="ARBA00022741"/>
    </source>
</evidence>
<keyword evidence="10 14" id="KW-0573">Peptidoglycan synthesis</keyword>
<keyword evidence="5 14" id="KW-0436">Ligase</keyword>
<dbReference type="Gene3D" id="3.40.1190.10">
    <property type="entry name" value="Mur-like, catalytic domain"/>
    <property type="match status" value="1"/>
</dbReference>
<dbReference type="Pfam" id="PF02875">
    <property type="entry name" value="Mur_ligase_C"/>
    <property type="match status" value="1"/>
</dbReference>
<evidence type="ECO:0000256" key="10">
    <source>
        <dbReference type="ARBA" id="ARBA00022984"/>
    </source>
</evidence>
<evidence type="ECO:0000313" key="19">
    <source>
        <dbReference type="Proteomes" id="UP000177331"/>
    </source>
</evidence>
<dbReference type="GO" id="GO:0005737">
    <property type="term" value="C:cytoplasm"/>
    <property type="evidence" value="ECO:0007669"/>
    <property type="project" value="UniProtKB-SubCell"/>
</dbReference>
<feature type="domain" description="Mur ligase central" evidence="17">
    <location>
        <begin position="131"/>
        <end position="319"/>
    </location>
</feature>
<dbReference type="PANTHER" id="PTHR43445:SF3">
    <property type="entry name" value="UDP-N-ACETYLMURAMATE--L-ALANINE LIGASE"/>
    <property type="match status" value="1"/>
</dbReference>
<evidence type="ECO:0000256" key="11">
    <source>
        <dbReference type="ARBA" id="ARBA00023306"/>
    </source>
</evidence>
<comment type="pathway">
    <text evidence="2 14">Cell wall biogenesis; peptidoglycan biosynthesis.</text>
</comment>
<dbReference type="PANTHER" id="PTHR43445">
    <property type="entry name" value="UDP-N-ACETYLMURAMATE--L-ALANINE LIGASE-RELATED"/>
    <property type="match status" value="1"/>
</dbReference>
<dbReference type="GO" id="GO:0009252">
    <property type="term" value="P:peptidoglycan biosynthetic process"/>
    <property type="evidence" value="ECO:0007669"/>
    <property type="project" value="UniProtKB-UniRule"/>
</dbReference>
<dbReference type="GO" id="GO:0005524">
    <property type="term" value="F:ATP binding"/>
    <property type="evidence" value="ECO:0007669"/>
    <property type="project" value="UniProtKB-UniRule"/>
</dbReference>
<dbReference type="InterPro" id="IPR036565">
    <property type="entry name" value="Mur-like_cat_sf"/>
</dbReference>
<dbReference type="GO" id="GO:0008763">
    <property type="term" value="F:UDP-N-acetylmuramate-L-alanine ligase activity"/>
    <property type="evidence" value="ECO:0007669"/>
    <property type="project" value="UniProtKB-UniRule"/>
</dbReference>
<comment type="similarity">
    <text evidence="14">Belongs to the MurCDEF family.</text>
</comment>
<comment type="catalytic activity">
    <reaction evidence="13 14">
        <text>UDP-N-acetyl-alpha-D-muramate + L-alanine + ATP = UDP-N-acetyl-alpha-D-muramoyl-L-alanine + ADP + phosphate + H(+)</text>
        <dbReference type="Rhea" id="RHEA:23372"/>
        <dbReference type="ChEBI" id="CHEBI:15378"/>
        <dbReference type="ChEBI" id="CHEBI:30616"/>
        <dbReference type="ChEBI" id="CHEBI:43474"/>
        <dbReference type="ChEBI" id="CHEBI:57972"/>
        <dbReference type="ChEBI" id="CHEBI:70757"/>
        <dbReference type="ChEBI" id="CHEBI:83898"/>
        <dbReference type="ChEBI" id="CHEBI:456216"/>
        <dbReference type="EC" id="6.3.2.8"/>
    </reaction>
</comment>
<keyword evidence="11 14" id="KW-0131">Cell cycle</keyword>
<dbReference type="SUPFAM" id="SSF53623">
    <property type="entry name" value="MurD-like peptide ligases, catalytic domain"/>
    <property type="match status" value="1"/>
</dbReference>
<proteinExistence type="inferred from homology"/>
<dbReference type="EC" id="6.3.2.8" evidence="3 14"/>
<accession>A0A1F7W9D3</accession>
<evidence type="ECO:0000259" key="16">
    <source>
        <dbReference type="Pfam" id="PF02875"/>
    </source>
</evidence>
<feature type="domain" description="Mur ligase C-terminal" evidence="16">
    <location>
        <begin position="342"/>
        <end position="475"/>
    </location>
</feature>
<keyword evidence="12 14" id="KW-0961">Cell wall biogenesis/degradation</keyword>
<dbReference type="SUPFAM" id="SSF53244">
    <property type="entry name" value="MurD-like peptide ligases, peptide-binding domain"/>
    <property type="match status" value="1"/>
</dbReference>